<reference evidence="2 3" key="1">
    <citation type="journal article" date="2015" name="Genome Announc.">
        <title>Complete Genome Sequence of Pseudoxanthomonas suwonensis Strain J1, a Cellulose-Degrading Bacterium Isolated from Leaf- and Wood-Enriched Soil.</title>
        <authorList>
            <person name="Hou L."/>
            <person name="Jiang J."/>
            <person name="Xu Z."/>
            <person name="Zhou Y."/>
            <person name="Leung F.C."/>
        </authorList>
    </citation>
    <scope>NUCLEOTIDE SEQUENCE [LARGE SCALE GENOMIC DNA]</scope>
    <source>
        <strain evidence="2 3">J1</strain>
    </source>
</reference>
<gene>
    <name evidence="2" type="ORF">WQ53_02440</name>
</gene>
<dbReference type="RefSeq" id="WP_052630071.1">
    <property type="nucleotide sequence ID" value="NZ_CP011144.1"/>
</dbReference>
<accession>A0A0E3YZU3</accession>
<feature type="compositionally biased region" description="Acidic residues" evidence="1">
    <location>
        <begin position="49"/>
        <end position="61"/>
    </location>
</feature>
<feature type="region of interest" description="Disordered" evidence="1">
    <location>
        <begin position="1"/>
        <end position="91"/>
    </location>
</feature>
<feature type="compositionally biased region" description="Basic and acidic residues" evidence="1">
    <location>
        <begin position="62"/>
        <end position="78"/>
    </location>
</feature>
<sequence>MAKSNPGVPDAPEDGIRLGDASVPLTDGSGPALKDPRAQAAIDNIGVDDQADLLDPELDEQPGDRDASGRSFADDVRSDAQGAGIRESGDS</sequence>
<evidence type="ECO:0000313" key="3">
    <source>
        <dbReference type="Proteomes" id="UP000033067"/>
    </source>
</evidence>
<dbReference type="PATRIC" id="fig|314722.6.peg.506"/>
<evidence type="ECO:0000256" key="1">
    <source>
        <dbReference type="SAM" id="MobiDB-lite"/>
    </source>
</evidence>
<dbReference type="AlphaFoldDB" id="A0A0E3YZU3"/>
<dbReference type="EMBL" id="CP011144">
    <property type="protein sequence ID" value="AKC85787.1"/>
    <property type="molecule type" value="Genomic_DNA"/>
</dbReference>
<evidence type="ECO:0000313" key="2">
    <source>
        <dbReference type="EMBL" id="AKC85787.1"/>
    </source>
</evidence>
<dbReference type="KEGG" id="psuw:WQ53_02440"/>
<keyword evidence="3" id="KW-1185">Reference proteome</keyword>
<name>A0A0E3YZU3_9GAMM</name>
<dbReference type="OrthoDB" id="5986459at2"/>
<protein>
    <submittedName>
        <fullName evidence="2">Uncharacterized protein</fullName>
    </submittedName>
</protein>
<dbReference type="Proteomes" id="UP000033067">
    <property type="component" value="Chromosome"/>
</dbReference>
<organism evidence="2 3">
    <name type="scientific">Pseudoxanthomonas suwonensis</name>
    <dbReference type="NCBI Taxonomy" id="314722"/>
    <lineage>
        <taxon>Bacteria</taxon>
        <taxon>Pseudomonadati</taxon>
        <taxon>Pseudomonadota</taxon>
        <taxon>Gammaproteobacteria</taxon>
        <taxon>Lysobacterales</taxon>
        <taxon>Lysobacteraceae</taxon>
        <taxon>Pseudoxanthomonas</taxon>
    </lineage>
</organism>
<proteinExistence type="predicted"/>